<dbReference type="PROSITE" id="PS00482">
    <property type="entry name" value="DIHYDROOROTASE_1"/>
    <property type="match status" value="1"/>
</dbReference>
<evidence type="ECO:0000256" key="4">
    <source>
        <dbReference type="ARBA" id="ARBA00022723"/>
    </source>
</evidence>
<dbReference type="GO" id="GO:0006221">
    <property type="term" value="P:pyrimidine nucleotide biosynthetic process"/>
    <property type="evidence" value="ECO:0007669"/>
    <property type="project" value="UniProtKB-KW"/>
</dbReference>
<dbReference type="Gene3D" id="2.30.40.10">
    <property type="entry name" value="Urease, subunit C, domain 1"/>
    <property type="match status" value="1"/>
</dbReference>
<sequence>MKSETQKALYIPQARLLDPANGRDEVGALFVDAEGRIAPVPAKLPSAARLTVIDRPGLVVTPGLCDVHVHFRDPGATEAEDLVSGSAAAANGGFTRVVTMPNTNPPTDTPDLVRRARTAQTAVAIFPSACATVGRAGKACAPLEALEEAGAVAFSDDGAMISDPDVMRVVMLRAKKLGRPVMDHAVVPRLQDGGIVRDCPAAREFGLPIFPPEAEVEAVRADIALCRATGCALHLQHLSCAESVALVRAARAEGLPVTAEATPHHLALAAEDIPGNDGNWRMNPPLGTRADVEALRQGVLDGTLTVFATDHAPHAPATKAKGFKAAPFGVIGLETAVGVTWDVMVRRCGMAPLAWAAAWVTAPNALIGLPPPTLAVGAPAELAILAPDDEWTVDPAHSASKSVNSPWAGQTLRGRALATYRRGRLRAPAL</sequence>
<dbReference type="SUPFAM" id="SSF51556">
    <property type="entry name" value="Metallo-dependent hydrolases"/>
    <property type="match status" value="1"/>
</dbReference>
<dbReference type="PANTHER" id="PTHR43668:SF2">
    <property type="entry name" value="ALLANTOINASE"/>
    <property type="match status" value="1"/>
</dbReference>
<accession>A0A9D1NM85</accession>
<dbReference type="NCBIfam" id="TIGR00857">
    <property type="entry name" value="pyrC_multi"/>
    <property type="match status" value="1"/>
</dbReference>
<gene>
    <name evidence="8" type="ORF">IAC79_02470</name>
</gene>
<dbReference type="InterPro" id="IPR032466">
    <property type="entry name" value="Metal_Hydrolase"/>
</dbReference>
<keyword evidence="5" id="KW-0378">Hydrolase</keyword>
<protein>
    <submittedName>
        <fullName evidence="8">Dihydroorotase</fullName>
    </submittedName>
</protein>
<dbReference type="InterPro" id="IPR024403">
    <property type="entry name" value="DHOase_cat"/>
</dbReference>
<keyword evidence="4" id="KW-0479">Metal-binding</keyword>
<keyword evidence="6" id="KW-0665">Pyrimidine biosynthesis</keyword>
<evidence type="ECO:0000259" key="7">
    <source>
        <dbReference type="Pfam" id="PF12890"/>
    </source>
</evidence>
<dbReference type="InterPro" id="IPR011059">
    <property type="entry name" value="Metal-dep_hydrolase_composite"/>
</dbReference>
<dbReference type="Gene3D" id="3.20.20.140">
    <property type="entry name" value="Metal-dependent hydrolases"/>
    <property type="match status" value="1"/>
</dbReference>
<name>A0A9D1NM85_9BACT</name>
<feature type="domain" description="Dihydroorotase catalytic" evidence="7">
    <location>
        <begin position="58"/>
        <end position="243"/>
    </location>
</feature>
<evidence type="ECO:0000256" key="1">
    <source>
        <dbReference type="ARBA" id="ARBA00001947"/>
    </source>
</evidence>
<dbReference type="InterPro" id="IPR002195">
    <property type="entry name" value="Dihydroorotase_CS"/>
</dbReference>
<comment type="cofactor">
    <cofactor evidence="1">
        <name>Zn(2+)</name>
        <dbReference type="ChEBI" id="CHEBI:29105"/>
    </cofactor>
</comment>
<dbReference type="Pfam" id="PF12890">
    <property type="entry name" value="DHOase"/>
    <property type="match status" value="1"/>
</dbReference>
<organism evidence="8 9">
    <name type="scientific">Candidatus Spyradenecus faecavium</name>
    <dbReference type="NCBI Taxonomy" id="2840947"/>
    <lineage>
        <taxon>Bacteria</taxon>
        <taxon>Pseudomonadati</taxon>
        <taxon>Lentisphaerota</taxon>
        <taxon>Lentisphaeria</taxon>
        <taxon>Lentisphaerales</taxon>
        <taxon>Lentisphaeraceae</taxon>
        <taxon>Lentisphaeraceae incertae sedis</taxon>
        <taxon>Candidatus Spyradenecus</taxon>
    </lineage>
</organism>
<evidence type="ECO:0000256" key="6">
    <source>
        <dbReference type="ARBA" id="ARBA00022975"/>
    </source>
</evidence>
<dbReference type="Proteomes" id="UP000886845">
    <property type="component" value="Unassembled WGS sequence"/>
</dbReference>
<dbReference type="SUPFAM" id="SSF51338">
    <property type="entry name" value="Composite domain of metallo-dependent hydrolases"/>
    <property type="match status" value="1"/>
</dbReference>
<comment type="function">
    <text evidence="2">Catalyzes the reversible cyclization of carbamoyl aspartate to dihydroorotate.</text>
</comment>
<dbReference type="PANTHER" id="PTHR43668">
    <property type="entry name" value="ALLANTOINASE"/>
    <property type="match status" value="1"/>
</dbReference>
<dbReference type="GO" id="GO:0046872">
    <property type="term" value="F:metal ion binding"/>
    <property type="evidence" value="ECO:0007669"/>
    <property type="project" value="UniProtKB-KW"/>
</dbReference>
<dbReference type="InterPro" id="IPR004722">
    <property type="entry name" value="DHOase"/>
</dbReference>
<reference evidence="8" key="2">
    <citation type="journal article" date="2021" name="PeerJ">
        <title>Extensive microbial diversity within the chicken gut microbiome revealed by metagenomics and culture.</title>
        <authorList>
            <person name="Gilroy R."/>
            <person name="Ravi A."/>
            <person name="Getino M."/>
            <person name="Pursley I."/>
            <person name="Horton D.L."/>
            <person name="Alikhan N.F."/>
            <person name="Baker D."/>
            <person name="Gharbi K."/>
            <person name="Hall N."/>
            <person name="Watson M."/>
            <person name="Adriaenssens E.M."/>
            <person name="Foster-Nyarko E."/>
            <person name="Jarju S."/>
            <person name="Secka A."/>
            <person name="Antonio M."/>
            <person name="Oren A."/>
            <person name="Chaudhuri R.R."/>
            <person name="La Ragione R."/>
            <person name="Hildebrand F."/>
            <person name="Pallen M.J."/>
        </authorList>
    </citation>
    <scope>NUCLEOTIDE SEQUENCE</scope>
    <source>
        <strain evidence="8">35461</strain>
    </source>
</reference>
<dbReference type="GO" id="GO:0004038">
    <property type="term" value="F:allantoinase activity"/>
    <property type="evidence" value="ECO:0007669"/>
    <property type="project" value="TreeGrafter"/>
</dbReference>
<dbReference type="GO" id="GO:0005737">
    <property type="term" value="C:cytoplasm"/>
    <property type="evidence" value="ECO:0007669"/>
    <property type="project" value="TreeGrafter"/>
</dbReference>
<dbReference type="GO" id="GO:0004151">
    <property type="term" value="F:dihydroorotase activity"/>
    <property type="evidence" value="ECO:0007669"/>
    <property type="project" value="InterPro"/>
</dbReference>
<proteinExistence type="inferred from homology"/>
<dbReference type="GO" id="GO:0006145">
    <property type="term" value="P:purine nucleobase catabolic process"/>
    <property type="evidence" value="ECO:0007669"/>
    <property type="project" value="TreeGrafter"/>
</dbReference>
<dbReference type="AlphaFoldDB" id="A0A9D1NM85"/>
<dbReference type="PROSITE" id="PS00483">
    <property type="entry name" value="DIHYDROOROTASE_2"/>
    <property type="match status" value="1"/>
</dbReference>
<evidence type="ECO:0000256" key="2">
    <source>
        <dbReference type="ARBA" id="ARBA00002368"/>
    </source>
</evidence>
<reference evidence="8" key="1">
    <citation type="submission" date="2020-10" db="EMBL/GenBank/DDBJ databases">
        <authorList>
            <person name="Gilroy R."/>
        </authorList>
    </citation>
    <scope>NUCLEOTIDE SEQUENCE</scope>
    <source>
        <strain evidence="8">35461</strain>
    </source>
</reference>
<comment type="caution">
    <text evidence="8">The sequence shown here is derived from an EMBL/GenBank/DDBJ whole genome shotgun (WGS) entry which is preliminary data.</text>
</comment>
<evidence type="ECO:0000256" key="3">
    <source>
        <dbReference type="ARBA" id="ARBA00010286"/>
    </source>
</evidence>
<dbReference type="EMBL" id="DVOR01000078">
    <property type="protein sequence ID" value="HIV08963.1"/>
    <property type="molecule type" value="Genomic_DNA"/>
</dbReference>
<evidence type="ECO:0000256" key="5">
    <source>
        <dbReference type="ARBA" id="ARBA00022801"/>
    </source>
</evidence>
<dbReference type="CDD" id="cd01317">
    <property type="entry name" value="DHOase_IIa"/>
    <property type="match status" value="1"/>
</dbReference>
<dbReference type="InterPro" id="IPR050138">
    <property type="entry name" value="DHOase/Allantoinase_Hydrolase"/>
</dbReference>
<comment type="similarity">
    <text evidence="3">Belongs to the metallo-dependent hydrolases superfamily. DHOase family. Class I DHOase subfamily.</text>
</comment>
<evidence type="ECO:0000313" key="9">
    <source>
        <dbReference type="Proteomes" id="UP000886845"/>
    </source>
</evidence>
<evidence type="ECO:0000313" key="8">
    <source>
        <dbReference type="EMBL" id="HIV08963.1"/>
    </source>
</evidence>